<gene>
    <name evidence="1" type="ORF">BGZ65_007987</name>
</gene>
<dbReference type="InterPro" id="IPR036047">
    <property type="entry name" value="F-box-like_dom_sf"/>
</dbReference>
<sequence>MSRHTEPRAIHPLDLPEIETHVAQYLKIGDLVRCVRVNKAWHSSFIPALWHEVILSPKPKGREHSPSLTSVQKNAYFIRLLSLDSKVKPEYLSISFPNLQLLHLTERMTLRGEALANFLTLNNTVTIFELVTHTKENWTMFSKLENVKRLDLVDLTVGGTLKADFWRFCTRIEELNLNVVDKTDLMQIPKDTATQAIADNKLIWFLRRCPNLDTAEFPAEGTENGRSTALEFVHYISLGTWPKLRGLRFGSEALKDEDTAKALKSLKQPCYNWGVAFSGFGPKGFAAFREHFAALERVSLVDCKNVTSEMIQEIMSSCHLLKTFVAYRVDARVLGNGPPWVCRQLVSLKVCIEFITTTESAPLDSKEKTRLQRKIFENLSTLRNIESISIGRTASFHEAKPFLRPTLFRGLELRLEMGLDLLKGLKSLTCFEFQESVQKMTRDEADWIVANWVSIETLQGTLNCIDVDIGTQLQNILKKHRIAVINDYI</sequence>
<dbReference type="Proteomes" id="UP000749646">
    <property type="component" value="Unassembled WGS sequence"/>
</dbReference>
<evidence type="ECO:0000313" key="1">
    <source>
        <dbReference type="EMBL" id="KAF9962777.1"/>
    </source>
</evidence>
<dbReference type="InterPro" id="IPR032675">
    <property type="entry name" value="LRR_dom_sf"/>
</dbReference>
<dbReference type="EMBL" id="JAAAHW010006356">
    <property type="protein sequence ID" value="KAF9962777.1"/>
    <property type="molecule type" value="Genomic_DNA"/>
</dbReference>
<organism evidence="1 2">
    <name type="scientific">Modicella reniformis</name>
    <dbReference type="NCBI Taxonomy" id="1440133"/>
    <lineage>
        <taxon>Eukaryota</taxon>
        <taxon>Fungi</taxon>
        <taxon>Fungi incertae sedis</taxon>
        <taxon>Mucoromycota</taxon>
        <taxon>Mortierellomycotina</taxon>
        <taxon>Mortierellomycetes</taxon>
        <taxon>Mortierellales</taxon>
        <taxon>Mortierellaceae</taxon>
        <taxon>Modicella</taxon>
    </lineage>
</organism>
<dbReference type="Gene3D" id="3.80.10.10">
    <property type="entry name" value="Ribonuclease Inhibitor"/>
    <property type="match status" value="1"/>
</dbReference>
<dbReference type="AlphaFoldDB" id="A0A9P6J576"/>
<dbReference type="SUPFAM" id="SSF81383">
    <property type="entry name" value="F-box domain"/>
    <property type="match status" value="1"/>
</dbReference>
<comment type="caution">
    <text evidence="1">The sequence shown here is derived from an EMBL/GenBank/DDBJ whole genome shotgun (WGS) entry which is preliminary data.</text>
</comment>
<name>A0A9P6J576_9FUNG</name>
<reference evidence="1" key="1">
    <citation type="journal article" date="2020" name="Fungal Divers.">
        <title>Resolving the Mortierellaceae phylogeny through synthesis of multi-gene phylogenetics and phylogenomics.</title>
        <authorList>
            <person name="Vandepol N."/>
            <person name="Liber J."/>
            <person name="Desiro A."/>
            <person name="Na H."/>
            <person name="Kennedy M."/>
            <person name="Barry K."/>
            <person name="Grigoriev I.V."/>
            <person name="Miller A.N."/>
            <person name="O'Donnell K."/>
            <person name="Stajich J.E."/>
            <person name="Bonito G."/>
        </authorList>
    </citation>
    <scope>NUCLEOTIDE SEQUENCE</scope>
    <source>
        <strain evidence="1">MES-2147</strain>
    </source>
</reference>
<protein>
    <recommendedName>
        <fullName evidence="3">F-box domain-containing protein</fullName>
    </recommendedName>
</protein>
<dbReference type="SUPFAM" id="SSF52047">
    <property type="entry name" value="RNI-like"/>
    <property type="match status" value="1"/>
</dbReference>
<evidence type="ECO:0000313" key="2">
    <source>
        <dbReference type="Proteomes" id="UP000749646"/>
    </source>
</evidence>
<proteinExistence type="predicted"/>
<dbReference type="OrthoDB" id="2354556at2759"/>
<keyword evidence="2" id="KW-1185">Reference proteome</keyword>
<accession>A0A9P6J576</accession>
<evidence type="ECO:0008006" key="3">
    <source>
        <dbReference type="Google" id="ProtNLM"/>
    </source>
</evidence>